<comment type="caution">
    <text evidence="2">The sequence shown here is derived from an EMBL/GenBank/DDBJ whole genome shotgun (WGS) entry which is preliminary data.</text>
</comment>
<protein>
    <submittedName>
        <fullName evidence="2">Nucleotidyltransferase</fullName>
    </submittedName>
</protein>
<dbReference type="Gene3D" id="3.30.460.10">
    <property type="entry name" value="Beta Polymerase, domain 2"/>
    <property type="match status" value="1"/>
</dbReference>
<dbReference type="PANTHER" id="PTHR43449:SF1">
    <property type="entry name" value="POLYMERASE BETA NUCLEOTIDYLTRANSFERASE DOMAIN-CONTAINING PROTEIN"/>
    <property type="match status" value="1"/>
</dbReference>
<sequence length="108" mass="12460">MDRIPESVQSIIQDYIIKLSKEIPIKKVFLFGSYAKGNIHKYSDVDIAVFSDYFKNMSRVDGIHLLLLRAMDYDIDIEPQPFTMDEYKEPVGLVEEILSTGIEIHAYS</sequence>
<evidence type="ECO:0000313" key="2">
    <source>
        <dbReference type="EMBL" id="PIY31449.1"/>
    </source>
</evidence>
<dbReference type="EMBL" id="PFKO01000339">
    <property type="protein sequence ID" value="PIY31449.1"/>
    <property type="molecule type" value="Genomic_DNA"/>
</dbReference>
<dbReference type="InterPro" id="IPR043519">
    <property type="entry name" value="NT_sf"/>
</dbReference>
<organism evidence="2 3">
    <name type="scientific">Candidatus Infernicultor aquiphilus</name>
    <dbReference type="NCBI Taxonomy" id="1805029"/>
    <lineage>
        <taxon>Bacteria</taxon>
        <taxon>Pseudomonadati</taxon>
        <taxon>Atribacterota</taxon>
        <taxon>Candidatus Phoenicimicrobiia</taxon>
        <taxon>Candidatus Pheonicimicrobiales</taxon>
        <taxon>Candidatus Phoenicimicrobiaceae</taxon>
        <taxon>Candidatus Infernicultor</taxon>
    </lineage>
</organism>
<proteinExistence type="predicted"/>
<feature type="domain" description="Polymerase nucleotidyl transferase" evidence="1">
    <location>
        <begin position="19"/>
        <end position="56"/>
    </location>
</feature>
<name>A0A2M7PLG9_9BACT</name>
<dbReference type="GO" id="GO:0016740">
    <property type="term" value="F:transferase activity"/>
    <property type="evidence" value="ECO:0007669"/>
    <property type="project" value="UniProtKB-KW"/>
</dbReference>
<gene>
    <name evidence="2" type="ORF">COZ07_09240</name>
</gene>
<evidence type="ECO:0000259" key="1">
    <source>
        <dbReference type="Pfam" id="PF01909"/>
    </source>
</evidence>
<keyword evidence="2" id="KW-0808">Transferase</keyword>
<dbReference type="Proteomes" id="UP000230646">
    <property type="component" value="Unassembled WGS sequence"/>
</dbReference>
<accession>A0A2M7PLG9</accession>
<dbReference type="InterPro" id="IPR002934">
    <property type="entry name" value="Polymerase_NTP_transf_dom"/>
</dbReference>
<reference evidence="2 3" key="1">
    <citation type="submission" date="2017-09" db="EMBL/GenBank/DDBJ databases">
        <title>Depth-based differentiation of microbial function through sediment-hosted aquifers and enrichment of novel symbionts in the deep terrestrial subsurface.</title>
        <authorList>
            <person name="Probst A.J."/>
            <person name="Ladd B."/>
            <person name="Jarett J.K."/>
            <person name="Geller-Mcgrath D.E."/>
            <person name="Sieber C.M."/>
            <person name="Emerson J.B."/>
            <person name="Anantharaman K."/>
            <person name="Thomas B.C."/>
            <person name="Malmstrom R."/>
            <person name="Stieglmeier M."/>
            <person name="Klingl A."/>
            <person name="Woyke T."/>
            <person name="Ryan C.M."/>
            <person name="Banfield J.F."/>
        </authorList>
    </citation>
    <scope>NUCLEOTIDE SEQUENCE [LARGE SCALE GENOMIC DNA]</scope>
    <source>
        <strain evidence="2">CG_4_10_14_3_um_filter_34_13</strain>
    </source>
</reference>
<dbReference type="AlphaFoldDB" id="A0A2M7PLG9"/>
<dbReference type="CDD" id="cd05403">
    <property type="entry name" value="NT_KNTase_like"/>
    <property type="match status" value="1"/>
</dbReference>
<dbReference type="Pfam" id="PF01909">
    <property type="entry name" value="NTP_transf_2"/>
    <property type="match status" value="1"/>
</dbReference>
<dbReference type="RefSeq" id="WP_406608321.1">
    <property type="nucleotide sequence ID" value="NZ_PFKO01000339.1"/>
</dbReference>
<evidence type="ECO:0000313" key="3">
    <source>
        <dbReference type="Proteomes" id="UP000230646"/>
    </source>
</evidence>
<dbReference type="SUPFAM" id="SSF81301">
    <property type="entry name" value="Nucleotidyltransferase"/>
    <property type="match status" value="1"/>
</dbReference>
<dbReference type="PANTHER" id="PTHR43449">
    <property type="entry name" value="NUCLEOTIDYLTRANSFERASE"/>
    <property type="match status" value="1"/>
</dbReference>